<feature type="compositionally biased region" description="Low complexity" evidence="1">
    <location>
        <begin position="163"/>
        <end position="175"/>
    </location>
</feature>
<feature type="region of interest" description="Disordered" evidence="1">
    <location>
        <begin position="43"/>
        <end position="364"/>
    </location>
</feature>
<feature type="domain" description="SAP" evidence="2">
    <location>
        <begin position="4"/>
        <end position="39"/>
    </location>
</feature>
<feature type="compositionally biased region" description="Basic and acidic residues" evidence="1">
    <location>
        <begin position="620"/>
        <end position="629"/>
    </location>
</feature>
<feature type="region of interest" description="Disordered" evidence="1">
    <location>
        <begin position="503"/>
        <end position="561"/>
    </location>
</feature>
<evidence type="ECO:0000313" key="4">
    <source>
        <dbReference type="Proteomes" id="UP000224634"/>
    </source>
</evidence>
<evidence type="ECO:0000256" key="1">
    <source>
        <dbReference type="SAM" id="MobiDB-lite"/>
    </source>
</evidence>
<dbReference type="SUPFAM" id="SSF68906">
    <property type="entry name" value="SAP domain"/>
    <property type="match status" value="1"/>
</dbReference>
<dbReference type="STRING" id="1447883.A0A2B7YP73"/>
<name>A0A2B7YP73_POLH7</name>
<evidence type="ECO:0000313" key="3">
    <source>
        <dbReference type="EMBL" id="PGH23446.1"/>
    </source>
</evidence>
<accession>A0A2B7YP73</accession>
<dbReference type="CDD" id="cd12432">
    <property type="entry name" value="RRM_ACINU"/>
    <property type="match status" value="1"/>
</dbReference>
<protein>
    <recommendedName>
        <fullName evidence="2">SAP domain-containing protein</fullName>
    </recommendedName>
</protein>
<feature type="compositionally biased region" description="Basic and acidic residues" evidence="1">
    <location>
        <begin position="186"/>
        <end position="195"/>
    </location>
</feature>
<feature type="compositionally biased region" description="Gly residues" evidence="1">
    <location>
        <begin position="641"/>
        <end position="650"/>
    </location>
</feature>
<feature type="compositionally biased region" description="Basic and acidic residues" evidence="1">
    <location>
        <begin position="231"/>
        <end position="276"/>
    </location>
</feature>
<sequence length="670" mass="74030">MAEYSSWKVTDLKAELKRRSIPQTGLRVKQNFIDRLLQDDAATQVAPAEEEVEVTNDSVEEPSEAKEPSAPDTAGKDQEQEQEQEPQPESTSQPAIPDDAMAKEELEAPSQAPAEDVTMNDVAKPAEVEEKPVAEELPSEAAEPVDQVTEQPTDTEKTTDETSISPAAPASAPEATDTVPTPVAETSKEEVDDSKKRKRRSQSPPPSPRTVALKKAKAEDGLPRVILEEDTSTRETVAEPKEPQARATVQKDEESEQRMDVDTEPLKESEEQKLSAKTEQPPADEEMRDEPKVEQPAEAEPLQAESAEVGPERAEAEEDTTHPPAHPRQHPHGDARFKDLFPAANGGRVRSPSPHRESIREGDEDRIITPALHPATTSLYIRDFMRPLQPTVLRNHLVSLATPPSSSPDPDIILDFFLDSIKTHCLVMFANVSAASRVRSAMHGTIWPDERTRKPLWADFIPEEKVKEWITLEQDSGHGGRGAPRWEVSYDETDEGVTAVLREASQVPALTARNSSMNLGREPPLGPRATHGDGLRRGSQQQQQPQQQPPSTAPPTRYNGESFKALDDRFLSTDAKPKLYYLPVSKEIADKRLDRFDALARAGPTRKPGGDEMRKYTFEDDDLFVDRGPEYGMRGRRRGRGGGGVGGGGGDRGRLGDRSDWRGGSWRGRY</sequence>
<feature type="compositionally biased region" description="Basic and acidic residues" evidence="1">
    <location>
        <begin position="124"/>
        <end position="134"/>
    </location>
</feature>
<feature type="compositionally biased region" description="Basic and acidic residues" evidence="1">
    <location>
        <begin position="651"/>
        <end position="661"/>
    </location>
</feature>
<dbReference type="PANTHER" id="PTHR47031">
    <property type="entry name" value="SAP DNA-BINDING DOMAIN-CONTAINING PROTEIN"/>
    <property type="match status" value="1"/>
</dbReference>
<dbReference type="Proteomes" id="UP000224634">
    <property type="component" value="Unassembled WGS sequence"/>
</dbReference>
<dbReference type="Pfam" id="PF16294">
    <property type="entry name" value="RSB_motif"/>
    <property type="match status" value="1"/>
</dbReference>
<dbReference type="OrthoDB" id="5348404at2759"/>
<feature type="compositionally biased region" description="Low complexity" evidence="1">
    <location>
        <begin position="296"/>
        <end position="308"/>
    </location>
</feature>
<comment type="caution">
    <text evidence="3">The sequence shown here is derived from an EMBL/GenBank/DDBJ whole genome shotgun (WGS) entry which is preliminary data.</text>
</comment>
<dbReference type="PANTHER" id="PTHR47031:SF3">
    <property type="entry name" value="SAP DOMAIN-CONTAINING PROTEIN"/>
    <property type="match status" value="1"/>
</dbReference>
<dbReference type="EMBL" id="PDNA01000024">
    <property type="protein sequence ID" value="PGH23446.1"/>
    <property type="molecule type" value="Genomic_DNA"/>
</dbReference>
<dbReference type="InterPro" id="IPR034257">
    <property type="entry name" value="Acinus_RRM"/>
</dbReference>
<dbReference type="Pfam" id="PF02037">
    <property type="entry name" value="SAP"/>
    <property type="match status" value="1"/>
</dbReference>
<keyword evidence="4" id="KW-1185">Reference proteome</keyword>
<feature type="region of interest" description="Disordered" evidence="1">
    <location>
        <begin position="620"/>
        <end position="670"/>
    </location>
</feature>
<organism evidence="3 4">
    <name type="scientific">Polytolypa hystricis (strain UAMH7299)</name>
    <dbReference type="NCBI Taxonomy" id="1447883"/>
    <lineage>
        <taxon>Eukaryota</taxon>
        <taxon>Fungi</taxon>
        <taxon>Dikarya</taxon>
        <taxon>Ascomycota</taxon>
        <taxon>Pezizomycotina</taxon>
        <taxon>Eurotiomycetes</taxon>
        <taxon>Eurotiomycetidae</taxon>
        <taxon>Onygenales</taxon>
        <taxon>Onygenales incertae sedis</taxon>
        <taxon>Polytolypa</taxon>
    </lineage>
</organism>
<evidence type="ECO:0000259" key="2">
    <source>
        <dbReference type="Pfam" id="PF02037"/>
    </source>
</evidence>
<dbReference type="InterPro" id="IPR032552">
    <property type="entry name" value="RSB_motif"/>
</dbReference>
<feature type="compositionally biased region" description="Basic and acidic residues" evidence="1">
    <location>
        <begin position="354"/>
        <end position="364"/>
    </location>
</feature>
<dbReference type="InterPro" id="IPR036361">
    <property type="entry name" value="SAP_dom_sf"/>
</dbReference>
<dbReference type="Gene3D" id="1.10.720.30">
    <property type="entry name" value="SAP domain"/>
    <property type="match status" value="1"/>
</dbReference>
<feature type="compositionally biased region" description="Acidic residues" evidence="1">
    <location>
        <begin position="48"/>
        <end position="62"/>
    </location>
</feature>
<dbReference type="InterPro" id="IPR003034">
    <property type="entry name" value="SAP_dom"/>
</dbReference>
<gene>
    <name evidence="3" type="ORF">AJ80_02556</name>
</gene>
<proteinExistence type="predicted"/>
<reference evidence="3 4" key="1">
    <citation type="submission" date="2017-10" db="EMBL/GenBank/DDBJ databases">
        <title>Comparative genomics in systemic dimorphic fungi from Ajellomycetaceae.</title>
        <authorList>
            <person name="Munoz J.F."/>
            <person name="Mcewen J.G."/>
            <person name="Clay O.K."/>
            <person name="Cuomo C.A."/>
        </authorList>
    </citation>
    <scope>NUCLEOTIDE SEQUENCE [LARGE SCALE GENOMIC DNA]</scope>
    <source>
        <strain evidence="3 4">UAMH7299</strain>
    </source>
</reference>
<feature type="compositionally biased region" description="Basic and acidic residues" evidence="1">
    <location>
        <begin position="63"/>
        <end position="79"/>
    </location>
</feature>
<dbReference type="AlphaFoldDB" id="A0A2B7YP73"/>